<feature type="transmembrane region" description="Helical" evidence="1">
    <location>
        <begin position="77"/>
        <end position="95"/>
    </location>
</feature>
<proteinExistence type="predicted"/>
<sequence>MVELVLGRIDCMTRIMVRVRSLIINWVMAVTGTVIFFAMIKSDLEVSKFGRTPVYTESKLKADGDPISDPTLYRSLAVYYVMCVVLLVMVFSFINENLLSWSAKRQVTLSRSSDEAEYRGVANVVAETTWVRNLLCELHAPLFTTTLVYCDNVSAVYLSTNPVQHRRTKHIEIDIHFVRDFVASRQVRVLHVPS</sequence>
<dbReference type="CDD" id="cd09272">
    <property type="entry name" value="RNase_HI_RT_Ty1"/>
    <property type="match status" value="1"/>
</dbReference>
<evidence type="ECO:0000256" key="1">
    <source>
        <dbReference type="SAM" id="Phobius"/>
    </source>
</evidence>
<name>A0A699K0S2_TANCI</name>
<evidence type="ECO:0000313" key="2">
    <source>
        <dbReference type="EMBL" id="GFA69885.1"/>
    </source>
</evidence>
<comment type="caution">
    <text evidence="2">The sequence shown here is derived from an EMBL/GenBank/DDBJ whole genome shotgun (WGS) entry which is preliminary data.</text>
</comment>
<feature type="transmembrane region" description="Helical" evidence="1">
    <location>
        <begin position="22"/>
        <end position="40"/>
    </location>
</feature>
<dbReference type="AlphaFoldDB" id="A0A699K0S2"/>
<gene>
    <name evidence="2" type="ORF">Tci_641857</name>
</gene>
<organism evidence="2">
    <name type="scientific">Tanacetum cinerariifolium</name>
    <name type="common">Dalmatian daisy</name>
    <name type="synonym">Chrysanthemum cinerariifolium</name>
    <dbReference type="NCBI Taxonomy" id="118510"/>
    <lineage>
        <taxon>Eukaryota</taxon>
        <taxon>Viridiplantae</taxon>
        <taxon>Streptophyta</taxon>
        <taxon>Embryophyta</taxon>
        <taxon>Tracheophyta</taxon>
        <taxon>Spermatophyta</taxon>
        <taxon>Magnoliopsida</taxon>
        <taxon>eudicotyledons</taxon>
        <taxon>Gunneridae</taxon>
        <taxon>Pentapetalae</taxon>
        <taxon>asterids</taxon>
        <taxon>campanulids</taxon>
        <taxon>Asterales</taxon>
        <taxon>Asteraceae</taxon>
        <taxon>Asteroideae</taxon>
        <taxon>Anthemideae</taxon>
        <taxon>Anthemidinae</taxon>
        <taxon>Tanacetum</taxon>
    </lineage>
</organism>
<dbReference type="PANTHER" id="PTHR11439">
    <property type="entry name" value="GAG-POL-RELATED RETROTRANSPOSON"/>
    <property type="match status" value="1"/>
</dbReference>
<reference evidence="2" key="1">
    <citation type="journal article" date="2019" name="Sci. Rep.">
        <title>Draft genome of Tanacetum cinerariifolium, the natural source of mosquito coil.</title>
        <authorList>
            <person name="Yamashiro T."/>
            <person name="Shiraishi A."/>
            <person name="Satake H."/>
            <person name="Nakayama K."/>
        </authorList>
    </citation>
    <scope>NUCLEOTIDE SEQUENCE</scope>
</reference>
<dbReference type="EMBL" id="BKCJ010471113">
    <property type="protein sequence ID" value="GFA69885.1"/>
    <property type="molecule type" value="Genomic_DNA"/>
</dbReference>
<protein>
    <submittedName>
        <fullName evidence="2">NBS-containing resistance-like protein</fullName>
    </submittedName>
</protein>
<accession>A0A699K0S2</accession>
<keyword evidence="1" id="KW-0812">Transmembrane</keyword>
<keyword evidence="1" id="KW-0472">Membrane</keyword>
<keyword evidence="1" id="KW-1133">Transmembrane helix</keyword>
<dbReference type="PANTHER" id="PTHR11439:SF524">
    <property type="entry name" value="RNA-DIRECTED DNA POLYMERASE, PROTEIN KINASE RLK-PELLE-DLSV FAMILY"/>
    <property type="match status" value="1"/>
</dbReference>